<dbReference type="InterPro" id="IPR005829">
    <property type="entry name" value="Sugar_transporter_CS"/>
</dbReference>
<dbReference type="PROSITE" id="PS50850">
    <property type="entry name" value="MFS"/>
    <property type="match status" value="1"/>
</dbReference>
<evidence type="ECO:0000313" key="8">
    <source>
        <dbReference type="Proteomes" id="UP000027195"/>
    </source>
</evidence>
<feature type="transmembrane region" description="Helical" evidence="5">
    <location>
        <begin position="254"/>
        <end position="275"/>
    </location>
</feature>
<organism evidence="7 8">
    <name type="scientific">Botryobasidium botryosum (strain FD-172 SS1)</name>
    <dbReference type="NCBI Taxonomy" id="930990"/>
    <lineage>
        <taxon>Eukaryota</taxon>
        <taxon>Fungi</taxon>
        <taxon>Dikarya</taxon>
        <taxon>Basidiomycota</taxon>
        <taxon>Agaricomycotina</taxon>
        <taxon>Agaricomycetes</taxon>
        <taxon>Cantharellales</taxon>
        <taxon>Botryobasidiaceae</taxon>
        <taxon>Botryobasidium</taxon>
    </lineage>
</organism>
<evidence type="ECO:0000256" key="3">
    <source>
        <dbReference type="ARBA" id="ARBA00022989"/>
    </source>
</evidence>
<evidence type="ECO:0000256" key="5">
    <source>
        <dbReference type="SAM" id="Phobius"/>
    </source>
</evidence>
<feature type="transmembrane region" description="Helical" evidence="5">
    <location>
        <begin position="150"/>
        <end position="171"/>
    </location>
</feature>
<keyword evidence="2 5" id="KW-0812">Transmembrane</keyword>
<dbReference type="GO" id="GO:0022857">
    <property type="term" value="F:transmembrane transporter activity"/>
    <property type="evidence" value="ECO:0007669"/>
    <property type="project" value="InterPro"/>
</dbReference>
<evidence type="ECO:0000256" key="1">
    <source>
        <dbReference type="ARBA" id="ARBA00004141"/>
    </source>
</evidence>
<feature type="transmembrane region" description="Helical" evidence="5">
    <location>
        <begin position="531"/>
        <end position="548"/>
    </location>
</feature>
<dbReference type="OrthoDB" id="10021397at2759"/>
<dbReference type="InterPro" id="IPR011701">
    <property type="entry name" value="MFS"/>
</dbReference>
<reference evidence="8" key="1">
    <citation type="journal article" date="2014" name="Proc. Natl. Acad. Sci. U.S.A.">
        <title>Extensive sampling of basidiomycete genomes demonstrates inadequacy of the white-rot/brown-rot paradigm for wood decay fungi.</title>
        <authorList>
            <person name="Riley R."/>
            <person name="Salamov A.A."/>
            <person name="Brown D.W."/>
            <person name="Nagy L.G."/>
            <person name="Floudas D."/>
            <person name="Held B.W."/>
            <person name="Levasseur A."/>
            <person name="Lombard V."/>
            <person name="Morin E."/>
            <person name="Otillar R."/>
            <person name="Lindquist E.A."/>
            <person name="Sun H."/>
            <person name="LaButti K.M."/>
            <person name="Schmutz J."/>
            <person name="Jabbour D."/>
            <person name="Luo H."/>
            <person name="Baker S.E."/>
            <person name="Pisabarro A.G."/>
            <person name="Walton J.D."/>
            <person name="Blanchette R.A."/>
            <person name="Henrissat B."/>
            <person name="Martin F."/>
            <person name="Cullen D."/>
            <person name="Hibbett D.S."/>
            <person name="Grigoriev I.V."/>
        </authorList>
    </citation>
    <scope>NUCLEOTIDE SEQUENCE [LARGE SCALE GENOMIC DNA]</scope>
    <source>
        <strain evidence="8">FD-172 SS1</strain>
    </source>
</reference>
<dbReference type="Proteomes" id="UP000027195">
    <property type="component" value="Unassembled WGS sequence"/>
</dbReference>
<dbReference type="InParanoid" id="A0A067MRC9"/>
<comment type="subcellular location">
    <subcellularLocation>
        <location evidence="1">Membrane</location>
        <topology evidence="1">Multi-pass membrane protein</topology>
    </subcellularLocation>
</comment>
<dbReference type="GO" id="GO:0005886">
    <property type="term" value="C:plasma membrane"/>
    <property type="evidence" value="ECO:0007669"/>
    <property type="project" value="TreeGrafter"/>
</dbReference>
<feature type="transmembrane region" description="Helical" evidence="5">
    <location>
        <begin position="326"/>
        <end position="346"/>
    </location>
</feature>
<dbReference type="InterPro" id="IPR020846">
    <property type="entry name" value="MFS_dom"/>
</dbReference>
<dbReference type="EMBL" id="KL198022">
    <property type="protein sequence ID" value="KDQ18154.1"/>
    <property type="molecule type" value="Genomic_DNA"/>
</dbReference>
<feature type="transmembrane region" description="Helical" evidence="5">
    <location>
        <begin position="366"/>
        <end position="385"/>
    </location>
</feature>
<proteinExistence type="predicted"/>
<dbReference type="PROSITE" id="PS00217">
    <property type="entry name" value="SUGAR_TRANSPORT_2"/>
    <property type="match status" value="1"/>
</dbReference>
<sequence length="564" mass="60582">MDPTMQRDEKEVLEGDGLQSQADIPVLTMESKGNAEPVVESAGPPVAENRHLTGHKLFLVAFGILISVFLMSLDQTLVATSLPKIVSEFNALQKVSWIVNGYFLCVAGLLLLYGQLLVIAPSKWVYLSALAIFELGSLFCGIAKSAEFLIFGRAVAGVGGGGIIICCLTIFAEISDLRTRPLLLGGFAATFAVACIAGPLVGGAFADHVTWRWCFYLNLPCGAVSLIISMFLLDARPPVHSGLFTQTGWGKWLALDWFGAIMALGIVCTLLLPLSWGGNEKPWNDPVVIALFCVCGVLTILWFIWETRLGDKALMPMSLWNNRTQIGCCLEGFFTFGVFLLISYYLPLQYQATKGHSATRSGIDVLPLLISTVVGAGGAGVVIIVTGKVKPMLVICPLLVSIACGLLYGLNPVDVPDARLAGFQILLGLGLGPPIQNTVLAIQAEYAHDDKMVPRATSLLNFLQSIGGIIGIGIGSAIFANKLRQSLSTIPFLPPIIEGYIEKSVTVIFLLPKPLQAEVIKGYVHALNNVYLIGVPMGILGSLSGLLIRDYDLKQLVLNFTPHV</sequence>
<feature type="transmembrane region" description="Helical" evidence="5">
    <location>
        <begin position="183"/>
        <end position="204"/>
    </location>
</feature>
<feature type="transmembrane region" description="Helical" evidence="5">
    <location>
        <begin position="392"/>
        <end position="410"/>
    </location>
</feature>
<gene>
    <name evidence="7" type="ORF">BOTBODRAFT_155253</name>
</gene>
<evidence type="ECO:0000313" key="7">
    <source>
        <dbReference type="EMBL" id="KDQ18154.1"/>
    </source>
</evidence>
<accession>A0A067MRC9</accession>
<dbReference type="HOGENOM" id="CLU_000960_22_1_1"/>
<dbReference type="PANTHER" id="PTHR23501">
    <property type="entry name" value="MAJOR FACILITATOR SUPERFAMILY"/>
    <property type="match status" value="1"/>
</dbReference>
<evidence type="ECO:0000259" key="6">
    <source>
        <dbReference type="PROSITE" id="PS50850"/>
    </source>
</evidence>
<dbReference type="InterPro" id="IPR036259">
    <property type="entry name" value="MFS_trans_sf"/>
</dbReference>
<dbReference type="SUPFAM" id="SSF103473">
    <property type="entry name" value="MFS general substrate transporter"/>
    <property type="match status" value="1"/>
</dbReference>
<feature type="transmembrane region" description="Helical" evidence="5">
    <location>
        <begin position="97"/>
        <end position="117"/>
    </location>
</feature>
<keyword evidence="3 5" id="KW-1133">Transmembrane helix</keyword>
<keyword evidence="4 5" id="KW-0472">Membrane</keyword>
<dbReference type="Gene3D" id="1.20.1720.10">
    <property type="entry name" value="Multidrug resistance protein D"/>
    <property type="match status" value="1"/>
</dbReference>
<feature type="transmembrane region" description="Helical" evidence="5">
    <location>
        <begin position="459"/>
        <end position="480"/>
    </location>
</feature>
<dbReference type="AlphaFoldDB" id="A0A067MRC9"/>
<feature type="domain" description="Major facilitator superfamily (MFS) profile" evidence="6">
    <location>
        <begin position="60"/>
        <end position="515"/>
    </location>
</feature>
<name>A0A067MRC9_BOTB1</name>
<dbReference type="PANTHER" id="PTHR23501:SF198">
    <property type="entry name" value="AZOLE RESISTANCE PROTEIN 1-RELATED"/>
    <property type="match status" value="1"/>
</dbReference>
<feature type="transmembrane region" description="Helical" evidence="5">
    <location>
        <begin position="287"/>
        <end position="305"/>
    </location>
</feature>
<dbReference type="Pfam" id="PF07690">
    <property type="entry name" value="MFS_1"/>
    <property type="match status" value="1"/>
</dbReference>
<feature type="transmembrane region" description="Helical" evidence="5">
    <location>
        <begin position="210"/>
        <end position="233"/>
    </location>
</feature>
<keyword evidence="8" id="KW-1185">Reference proteome</keyword>
<evidence type="ECO:0000256" key="2">
    <source>
        <dbReference type="ARBA" id="ARBA00022692"/>
    </source>
</evidence>
<feature type="transmembrane region" description="Helical" evidence="5">
    <location>
        <begin position="57"/>
        <end position="77"/>
    </location>
</feature>
<evidence type="ECO:0000256" key="4">
    <source>
        <dbReference type="ARBA" id="ARBA00023136"/>
    </source>
</evidence>
<protein>
    <recommendedName>
        <fullName evidence="6">Major facilitator superfamily (MFS) profile domain-containing protein</fullName>
    </recommendedName>
</protein>
<feature type="transmembrane region" description="Helical" evidence="5">
    <location>
        <begin position="124"/>
        <end position="144"/>
    </location>
</feature>
<dbReference type="Gene3D" id="1.20.1250.20">
    <property type="entry name" value="MFS general substrate transporter like domains"/>
    <property type="match status" value="1"/>
</dbReference>